<comment type="caution">
    <text evidence="1">The sequence shown here is derived from an EMBL/GenBank/DDBJ whole genome shotgun (WGS) entry which is preliminary data.</text>
</comment>
<proteinExistence type="predicted"/>
<reference evidence="2" key="1">
    <citation type="submission" date="2013-09" db="EMBL/GenBank/DDBJ databases">
        <title>Corchorus olitorius genome sequencing.</title>
        <authorList>
            <person name="Alam M."/>
            <person name="Haque M.S."/>
            <person name="Islam M.S."/>
            <person name="Emdad E.M."/>
            <person name="Islam M.M."/>
            <person name="Ahmed B."/>
            <person name="Halim A."/>
            <person name="Hossen Q.M.M."/>
            <person name="Hossain M.Z."/>
            <person name="Ahmed R."/>
            <person name="Khan M.M."/>
            <person name="Islam R."/>
            <person name="Rashid M.M."/>
            <person name="Khan S.A."/>
            <person name="Rahman M.S."/>
            <person name="Alam M."/>
            <person name="Yahiya A.S."/>
            <person name="Khan M.S."/>
            <person name="Azam M.S."/>
            <person name="Haque T."/>
            <person name="Lashkar M.Z.H."/>
            <person name="Akhand A.I."/>
            <person name="Morshed G."/>
            <person name="Roy S."/>
            <person name="Uddin K.S."/>
            <person name="Rabeya T."/>
            <person name="Hossain A.S."/>
            <person name="Chowdhury A."/>
            <person name="Snigdha A.R."/>
            <person name="Mortoza M.S."/>
            <person name="Matin S.A."/>
            <person name="Hoque S.M.E."/>
            <person name="Islam M.K."/>
            <person name="Roy D.K."/>
            <person name="Haider R."/>
            <person name="Moosa M.M."/>
            <person name="Elias S.M."/>
            <person name="Hasan A.M."/>
            <person name="Jahan S."/>
            <person name="Shafiuddin M."/>
            <person name="Mahmood N."/>
            <person name="Shommy N.S."/>
        </authorList>
    </citation>
    <scope>NUCLEOTIDE SEQUENCE [LARGE SCALE GENOMIC DNA]</scope>
    <source>
        <strain evidence="2">cv. O-4</strain>
    </source>
</reference>
<gene>
    <name evidence="1" type="ORF">COLO4_04300</name>
</gene>
<evidence type="ECO:0000313" key="2">
    <source>
        <dbReference type="Proteomes" id="UP000187203"/>
    </source>
</evidence>
<keyword evidence="2" id="KW-1185">Reference proteome</keyword>
<dbReference type="EMBL" id="AWUE01011322">
    <property type="protein sequence ID" value="OMP10741.1"/>
    <property type="molecule type" value="Genomic_DNA"/>
</dbReference>
<accession>A0A1R3KUH1</accession>
<name>A0A1R3KUH1_9ROSI</name>
<sequence>MRRLKRLCVKKCVVQRENGGRLWREKFQSVKVRVRASSCVRIPVKVPPQNERFFGAVFILLAIGDAKRFLTERMGSSTSIMEADEGERVGE</sequence>
<evidence type="ECO:0000313" key="1">
    <source>
        <dbReference type="EMBL" id="OMP10741.1"/>
    </source>
</evidence>
<protein>
    <submittedName>
        <fullName evidence="1">Uncharacterized protein</fullName>
    </submittedName>
</protein>
<organism evidence="1 2">
    <name type="scientific">Corchorus olitorius</name>
    <dbReference type="NCBI Taxonomy" id="93759"/>
    <lineage>
        <taxon>Eukaryota</taxon>
        <taxon>Viridiplantae</taxon>
        <taxon>Streptophyta</taxon>
        <taxon>Embryophyta</taxon>
        <taxon>Tracheophyta</taxon>
        <taxon>Spermatophyta</taxon>
        <taxon>Magnoliopsida</taxon>
        <taxon>eudicotyledons</taxon>
        <taxon>Gunneridae</taxon>
        <taxon>Pentapetalae</taxon>
        <taxon>rosids</taxon>
        <taxon>malvids</taxon>
        <taxon>Malvales</taxon>
        <taxon>Malvaceae</taxon>
        <taxon>Grewioideae</taxon>
        <taxon>Apeibeae</taxon>
        <taxon>Corchorus</taxon>
    </lineage>
</organism>
<dbReference type="AlphaFoldDB" id="A0A1R3KUH1"/>
<dbReference type="Proteomes" id="UP000187203">
    <property type="component" value="Unassembled WGS sequence"/>
</dbReference>